<evidence type="ECO:0000256" key="4">
    <source>
        <dbReference type="ARBA" id="ARBA00022729"/>
    </source>
</evidence>
<comment type="catalytic activity">
    <reaction evidence="1">
        <text>a phosphate monoester + H2O = an alcohol + phosphate</text>
        <dbReference type="Rhea" id="RHEA:15017"/>
        <dbReference type="ChEBI" id="CHEBI:15377"/>
        <dbReference type="ChEBI" id="CHEBI:30879"/>
        <dbReference type="ChEBI" id="CHEBI:43474"/>
        <dbReference type="ChEBI" id="CHEBI:67140"/>
        <dbReference type="EC" id="3.1.3.2"/>
    </reaction>
</comment>
<evidence type="ECO:0000256" key="5">
    <source>
        <dbReference type="ARBA" id="ARBA00022801"/>
    </source>
</evidence>
<dbReference type="PROSITE" id="PS00778">
    <property type="entry name" value="HIS_ACID_PHOSPHAT_2"/>
    <property type="match status" value="1"/>
</dbReference>
<keyword evidence="5" id="KW-0378">Hydrolase</keyword>
<gene>
    <name evidence="8" type="ORF">TGEB3V08_LOCUS1283</name>
</gene>
<evidence type="ECO:0000256" key="1">
    <source>
        <dbReference type="ARBA" id="ARBA00000032"/>
    </source>
</evidence>
<evidence type="ECO:0000256" key="7">
    <source>
        <dbReference type="ARBA" id="ARBA00023180"/>
    </source>
</evidence>
<evidence type="ECO:0000313" key="8">
    <source>
        <dbReference type="EMBL" id="CAD7587055.1"/>
    </source>
</evidence>
<name>A0A7R9PHT7_TIMGE</name>
<dbReference type="Pfam" id="PF00328">
    <property type="entry name" value="His_Phos_2"/>
    <property type="match status" value="3"/>
</dbReference>
<dbReference type="InterPro" id="IPR000560">
    <property type="entry name" value="His_Pase_clade-2"/>
</dbReference>
<keyword evidence="7" id="KW-0325">Glycoprotein</keyword>
<accession>A0A7R9PHT7</accession>
<dbReference type="EMBL" id="OE839391">
    <property type="protein sequence ID" value="CAD7587055.1"/>
    <property type="molecule type" value="Genomic_DNA"/>
</dbReference>
<dbReference type="EC" id="3.1.3.2" evidence="3"/>
<dbReference type="InterPro" id="IPR029033">
    <property type="entry name" value="His_PPase_superfam"/>
</dbReference>
<dbReference type="SUPFAM" id="SSF53254">
    <property type="entry name" value="Phosphoglycerate mutase-like"/>
    <property type="match status" value="2"/>
</dbReference>
<dbReference type="PANTHER" id="PTHR11567">
    <property type="entry name" value="ACID PHOSPHATASE-RELATED"/>
    <property type="match status" value="1"/>
</dbReference>
<evidence type="ECO:0000256" key="3">
    <source>
        <dbReference type="ARBA" id="ARBA00012646"/>
    </source>
</evidence>
<proteinExistence type="inferred from homology"/>
<dbReference type="Gene3D" id="3.40.50.1240">
    <property type="entry name" value="Phosphoglycerate mutase-like"/>
    <property type="match status" value="4"/>
</dbReference>
<sequence>MNTTATVQEEVSEFAGYSTFKRIIYDILFIDELYNLPLPEWTKPYYPQPLKNLYLFEEFITAAGTNELQRLSAGPLLKEIISNTQAKLNGTLSPDRGLYIYSAHDNNVVEMLQTLKVFNGILVPYASAILIELRNKSDDNFNCSSLLSPIRLLSFLQVSYKNSTETDPYLLQLPGCDALCPLDSFVEFTKPIIPDDLNTEGTELLTSNFLQVSYKNNTETDPYLLQLPGCDALCPLDSFVELTKPISSLTTLPLSALKRSLLVRNITSRSLLPPTTLVCTLSPITPRTLKSPVAMKHFTLSTVLVVALLLSTGFVRSLSVETGDDLGTIIFSSVLLRHGDRAPTGTYPNDPYNDQAKYWPRGYGQLTEIGEEQHFKQGSFFRERYNHILSETYNVNDTYVRTSYIDRTLASAQSHLAGLYPPTEQNRAQPNIKFQDIPIHMVDQSNDQVKYFDTYSGFIELYNLTIPEWAKSYYPQPLRNLYLFEQFITAAGTEELKRLSTAPFILSGPLLKEIISNSQAKVNGTLSPDRGLYIYSAHDSNVVDLLQGLDVFNGILVPYASAVMIELRNKSDEYFITVSTENSEYNKYFIKY</sequence>
<dbReference type="PANTHER" id="PTHR11567:SF211">
    <property type="entry name" value="PROSTATIC ACID PHOSPHATASE"/>
    <property type="match status" value="1"/>
</dbReference>
<protein>
    <recommendedName>
        <fullName evidence="3">acid phosphatase</fullName>
        <ecNumber evidence="3">3.1.3.2</ecNumber>
    </recommendedName>
</protein>
<keyword evidence="4" id="KW-0732">Signal</keyword>
<evidence type="ECO:0000256" key="2">
    <source>
        <dbReference type="ARBA" id="ARBA00005375"/>
    </source>
</evidence>
<dbReference type="InterPro" id="IPR033379">
    <property type="entry name" value="Acid_Pase_AS"/>
</dbReference>
<dbReference type="InterPro" id="IPR050645">
    <property type="entry name" value="Histidine_acid_phosphatase"/>
</dbReference>
<comment type="similarity">
    <text evidence="2">Belongs to the histidine acid phosphatase family.</text>
</comment>
<dbReference type="GO" id="GO:0003993">
    <property type="term" value="F:acid phosphatase activity"/>
    <property type="evidence" value="ECO:0007669"/>
    <property type="project" value="UniProtKB-EC"/>
</dbReference>
<dbReference type="AlphaFoldDB" id="A0A7R9PHT7"/>
<evidence type="ECO:0000256" key="6">
    <source>
        <dbReference type="ARBA" id="ARBA00023157"/>
    </source>
</evidence>
<reference evidence="8" key="1">
    <citation type="submission" date="2020-11" db="EMBL/GenBank/DDBJ databases">
        <authorList>
            <person name="Tran Van P."/>
        </authorList>
    </citation>
    <scope>NUCLEOTIDE SEQUENCE</scope>
</reference>
<dbReference type="CDD" id="cd07061">
    <property type="entry name" value="HP_HAP_like"/>
    <property type="match status" value="2"/>
</dbReference>
<keyword evidence="6" id="KW-1015">Disulfide bond</keyword>
<organism evidence="8">
    <name type="scientific">Timema genevievae</name>
    <name type="common">Walking stick</name>
    <dbReference type="NCBI Taxonomy" id="629358"/>
    <lineage>
        <taxon>Eukaryota</taxon>
        <taxon>Metazoa</taxon>
        <taxon>Ecdysozoa</taxon>
        <taxon>Arthropoda</taxon>
        <taxon>Hexapoda</taxon>
        <taxon>Insecta</taxon>
        <taxon>Pterygota</taxon>
        <taxon>Neoptera</taxon>
        <taxon>Polyneoptera</taxon>
        <taxon>Phasmatodea</taxon>
        <taxon>Timematodea</taxon>
        <taxon>Timematoidea</taxon>
        <taxon>Timematidae</taxon>
        <taxon>Timema</taxon>
    </lineage>
</organism>